<proteinExistence type="predicted"/>
<gene>
    <name evidence="1" type="ORF">M8818_004794</name>
</gene>
<sequence>MSSIRAVASAAALFAMFSRCAAQCSVQDGVKVTFFGYPDNGPPEGSESNISCGWPDLTADRGESCGGKQAIEPQTTMSGLQTDCANPWLHQGPAITGIQLHSPPLMASSICARSSTLHICRST</sequence>
<protein>
    <submittedName>
        <fullName evidence="1">Uncharacterized protein</fullName>
    </submittedName>
</protein>
<organism evidence="1 2">
    <name type="scientific">Zalaria obscura</name>
    <dbReference type="NCBI Taxonomy" id="2024903"/>
    <lineage>
        <taxon>Eukaryota</taxon>
        <taxon>Fungi</taxon>
        <taxon>Dikarya</taxon>
        <taxon>Ascomycota</taxon>
        <taxon>Pezizomycotina</taxon>
        <taxon>Dothideomycetes</taxon>
        <taxon>Dothideomycetidae</taxon>
        <taxon>Dothideales</taxon>
        <taxon>Zalariaceae</taxon>
        <taxon>Zalaria</taxon>
    </lineage>
</organism>
<accession>A0ACC3SAK9</accession>
<evidence type="ECO:0000313" key="1">
    <source>
        <dbReference type="EMBL" id="KAK8205618.1"/>
    </source>
</evidence>
<comment type="caution">
    <text evidence="1">The sequence shown here is derived from an EMBL/GenBank/DDBJ whole genome shotgun (WGS) entry which is preliminary data.</text>
</comment>
<keyword evidence="2" id="KW-1185">Reference proteome</keyword>
<dbReference type="Proteomes" id="UP001320706">
    <property type="component" value="Unassembled WGS sequence"/>
</dbReference>
<dbReference type="EMBL" id="JAMKPW020000023">
    <property type="protein sequence ID" value="KAK8205618.1"/>
    <property type="molecule type" value="Genomic_DNA"/>
</dbReference>
<name>A0ACC3SAK9_9PEZI</name>
<evidence type="ECO:0000313" key="2">
    <source>
        <dbReference type="Proteomes" id="UP001320706"/>
    </source>
</evidence>
<reference evidence="1" key="1">
    <citation type="submission" date="2024-02" db="EMBL/GenBank/DDBJ databases">
        <title>Metagenome Assembled Genome of Zalaria obscura JY119.</title>
        <authorList>
            <person name="Vighnesh L."/>
            <person name="Jagadeeshwari U."/>
            <person name="Venkata Ramana C."/>
            <person name="Sasikala C."/>
        </authorList>
    </citation>
    <scope>NUCLEOTIDE SEQUENCE</scope>
    <source>
        <strain evidence="1">JY119</strain>
    </source>
</reference>